<evidence type="ECO:0000256" key="7">
    <source>
        <dbReference type="ARBA" id="ARBA00023049"/>
    </source>
</evidence>
<keyword evidence="7" id="KW-0482">Metalloprotease</keyword>
<evidence type="ECO:0000256" key="8">
    <source>
        <dbReference type="ARBA" id="ARBA00023316"/>
    </source>
</evidence>
<evidence type="ECO:0000256" key="1">
    <source>
        <dbReference type="ARBA" id="ARBA00001362"/>
    </source>
</evidence>
<reference evidence="9" key="1">
    <citation type="submission" date="2020-02" db="EMBL/GenBank/DDBJ databases">
        <authorList>
            <person name="Meier V. D."/>
        </authorList>
    </citation>
    <scope>NUCLEOTIDE SEQUENCE</scope>
    <source>
        <strain evidence="9">AVDCRST_MAG63</strain>
    </source>
</reference>
<keyword evidence="2" id="KW-0645">Protease</keyword>
<evidence type="ECO:0000256" key="2">
    <source>
        <dbReference type="ARBA" id="ARBA00022670"/>
    </source>
</evidence>
<gene>
    <name evidence="9" type="ORF">AVDCRST_MAG63-3427</name>
</gene>
<evidence type="ECO:0000256" key="4">
    <source>
        <dbReference type="ARBA" id="ARBA00022801"/>
    </source>
</evidence>
<accession>A0A6J4JIV5</accession>
<sequence length="223" mass="24612">MPRSFGEPLTKLRAVPIRDNGEPLVDPRTLSRRLHFAAKHPKFREMDDTRTPLVRRSVAEMLARAAESLPCGIDLRIVEGFRPLRQQRFMYEAMRSEIAAKHPGWGPATLHRVTNALSAPPDDRCPPPHTTGGAVDVNLMDAASGEYLDLTSPFAWENASAPTKMKGLSGEAQKNRGVLIGAMETAGLTNYAGEWWHWSYGDSGWALRVGAPSALYGRIPEEP</sequence>
<evidence type="ECO:0000256" key="3">
    <source>
        <dbReference type="ARBA" id="ARBA00022723"/>
    </source>
</evidence>
<dbReference type="EMBL" id="CADCTO010000445">
    <property type="protein sequence ID" value="CAA9278432.1"/>
    <property type="molecule type" value="Genomic_DNA"/>
</dbReference>
<dbReference type="Pfam" id="PF01427">
    <property type="entry name" value="Peptidase_M15"/>
    <property type="match status" value="1"/>
</dbReference>
<evidence type="ECO:0008006" key="10">
    <source>
        <dbReference type="Google" id="ProtNLM"/>
    </source>
</evidence>
<evidence type="ECO:0000256" key="5">
    <source>
        <dbReference type="ARBA" id="ARBA00022833"/>
    </source>
</evidence>
<evidence type="ECO:0000256" key="6">
    <source>
        <dbReference type="ARBA" id="ARBA00022997"/>
    </source>
</evidence>
<dbReference type="GO" id="GO:0046872">
    <property type="term" value="F:metal ion binding"/>
    <property type="evidence" value="ECO:0007669"/>
    <property type="project" value="UniProtKB-KW"/>
</dbReference>
<dbReference type="SUPFAM" id="SSF55166">
    <property type="entry name" value="Hedgehog/DD-peptidase"/>
    <property type="match status" value="1"/>
</dbReference>
<dbReference type="InterPro" id="IPR009045">
    <property type="entry name" value="Zn_M74/Hedgehog-like"/>
</dbReference>
<comment type="catalytic activity">
    <reaction evidence="1">
        <text>D-alanyl-D-alanine + H2O = 2 D-alanine</text>
        <dbReference type="Rhea" id="RHEA:20661"/>
        <dbReference type="ChEBI" id="CHEBI:15377"/>
        <dbReference type="ChEBI" id="CHEBI:57416"/>
        <dbReference type="ChEBI" id="CHEBI:57822"/>
        <dbReference type="EC" id="3.4.13.22"/>
    </reaction>
</comment>
<name>A0A6J4JIV5_9BACT</name>
<dbReference type="Gene3D" id="3.30.1380.10">
    <property type="match status" value="1"/>
</dbReference>
<evidence type="ECO:0000313" key="9">
    <source>
        <dbReference type="EMBL" id="CAA9278432.1"/>
    </source>
</evidence>
<dbReference type="GO" id="GO:0008237">
    <property type="term" value="F:metallopeptidase activity"/>
    <property type="evidence" value="ECO:0007669"/>
    <property type="project" value="UniProtKB-KW"/>
</dbReference>
<dbReference type="PANTHER" id="PTHR43126">
    <property type="entry name" value="D-ALANYL-D-ALANINE DIPEPTIDASE"/>
    <property type="match status" value="1"/>
</dbReference>
<organism evidence="9">
    <name type="scientific">uncultured Armatimonadetes bacterium</name>
    <dbReference type="NCBI Taxonomy" id="157466"/>
    <lineage>
        <taxon>Bacteria</taxon>
        <taxon>Bacillati</taxon>
        <taxon>Armatimonadota</taxon>
        <taxon>environmental samples</taxon>
    </lineage>
</organism>
<keyword evidence="3" id="KW-0479">Metal-binding</keyword>
<protein>
    <recommendedName>
        <fullName evidence="10">D-Ala-D-Ala dipeptidase</fullName>
    </recommendedName>
</protein>
<dbReference type="GO" id="GO:0006508">
    <property type="term" value="P:proteolysis"/>
    <property type="evidence" value="ECO:0007669"/>
    <property type="project" value="UniProtKB-KW"/>
</dbReference>
<dbReference type="InterPro" id="IPR000755">
    <property type="entry name" value="A_A_dipeptidase"/>
</dbReference>
<proteinExistence type="predicted"/>
<dbReference type="GO" id="GO:0160237">
    <property type="term" value="F:D-Ala-D-Ala dipeptidase activity"/>
    <property type="evidence" value="ECO:0007669"/>
    <property type="project" value="UniProtKB-EC"/>
</dbReference>
<dbReference type="GO" id="GO:0071555">
    <property type="term" value="P:cell wall organization"/>
    <property type="evidence" value="ECO:0007669"/>
    <property type="project" value="UniProtKB-KW"/>
</dbReference>
<keyword evidence="5" id="KW-0862">Zinc</keyword>
<dbReference type="AlphaFoldDB" id="A0A6J4JIV5"/>
<keyword evidence="8" id="KW-0961">Cell wall biogenesis/degradation</keyword>
<keyword evidence="6" id="KW-0224">Dipeptidase</keyword>
<keyword evidence="4" id="KW-0378">Hydrolase</keyword>